<organism evidence="2">
    <name type="scientific">Aspergillus niger</name>
    <dbReference type="NCBI Taxonomy" id="5061"/>
    <lineage>
        <taxon>Eukaryota</taxon>
        <taxon>Fungi</taxon>
        <taxon>Dikarya</taxon>
        <taxon>Ascomycota</taxon>
        <taxon>Pezizomycotina</taxon>
        <taxon>Eurotiomycetes</taxon>
        <taxon>Eurotiomycetidae</taxon>
        <taxon>Eurotiales</taxon>
        <taxon>Aspergillaceae</taxon>
        <taxon>Aspergillus</taxon>
        <taxon>Aspergillus subgen. Circumdati</taxon>
    </lineage>
</organism>
<reference evidence="2" key="1">
    <citation type="submission" date="2025-02" db="EMBL/GenBank/DDBJ databases">
        <authorList>
            <consortium name="NCBI Genome Project"/>
        </authorList>
    </citation>
    <scope>NUCLEOTIDE SEQUENCE</scope>
</reference>
<sequence length="114" mass="13018">MLQLACCSYPNNAVVVERVGGACHVRQIRGCPSIYLTQYYVSLRVSHVASHYHYRHRHHDEASGLIAADGACNVCVLYLILLLMGMLFWLLWMVYLRVCHSVVVVLTIIIPRLY</sequence>
<feature type="transmembrane region" description="Helical" evidence="1">
    <location>
        <begin position="89"/>
        <end position="110"/>
    </location>
</feature>
<evidence type="ECO:0000313" key="2">
    <source>
        <dbReference type="RefSeq" id="XP_059604131.1"/>
    </source>
</evidence>
<protein>
    <submittedName>
        <fullName evidence="2">Uncharacterized protein</fullName>
    </submittedName>
</protein>
<feature type="transmembrane region" description="Helical" evidence="1">
    <location>
        <begin position="62"/>
        <end position="83"/>
    </location>
</feature>
<dbReference type="GeneID" id="84591727"/>
<proteinExistence type="predicted"/>
<keyword evidence="1" id="KW-0472">Membrane</keyword>
<name>A0AAJ8E2C7_ASPNG</name>
<dbReference type="KEGG" id="ang:An08g06930"/>
<dbReference type="AlphaFoldDB" id="A0AAJ8E2C7"/>
<accession>A0AAJ8E2C7</accession>
<dbReference type="RefSeq" id="XP_059604131.1">
    <property type="nucleotide sequence ID" value="XM_059749161.1"/>
</dbReference>
<gene>
    <name evidence="2" type="ORF">An08g06930</name>
</gene>
<reference evidence="2" key="2">
    <citation type="submission" date="2025-08" db="UniProtKB">
        <authorList>
            <consortium name="RefSeq"/>
        </authorList>
    </citation>
    <scope>IDENTIFICATION</scope>
</reference>
<keyword evidence="1" id="KW-0812">Transmembrane</keyword>
<dbReference type="VEuPathDB" id="FungiDB:An08g06930"/>
<evidence type="ECO:0000256" key="1">
    <source>
        <dbReference type="SAM" id="Phobius"/>
    </source>
</evidence>
<keyword evidence="1" id="KW-1133">Transmembrane helix</keyword>